<sequence length="237" mass="26325">LDGIGTCELTANEGHNFCPLGPMDCLDSPFGPKCRSEMETSLIDASPKYGRFKPSVLLTKSSPVDLDLLIRKAFTDKNLTYLVQKSVPLLWENSNEWIQTFSNITKGNVHRTTSSLFELRDEVSSENLLQSVETLLDLQTQRQTDIKNYRPLRGQAANTFPQISASTVVQSASALMNVFSALTGDQDSLGLAKHGADEYTIQRNGLELRRIRINRNQSYAATDSIELQSLSNSTGKY</sequence>
<protein>
    <submittedName>
        <fullName evidence="1">EGF-like domain-containing protein</fullName>
    </submittedName>
</protein>
<evidence type="ECO:0000313" key="1">
    <source>
        <dbReference type="WBParaSite" id="HDID_0000449001-mRNA-1"/>
    </source>
</evidence>
<dbReference type="STRING" id="6216.A0A0R3SHS5"/>
<proteinExistence type="predicted"/>
<name>A0A0R3SHS5_HYMDI</name>
<dbReference type="AlphaFoldDB" id="A0A0R3SHS5"/>
<organism evidence="1">
    <name type="scientific">Hymenolepis diminuta</name>
    <name type="common">Rat tapeworm</name>
    <dbReference type="NCBI Taxonomy" id="6216"/>
    <lineage>
        <taxon>Eukaryota</taxon>
        <taxon>Metazoa</taxon>
        <taxon>Spiralia</taxon>
        <taxon>Lophotrochozoa</taxon>
        <taxon>Platyhelminthes</taxon>
        <taxon>Cestoda</taxon>
        <taxon>Eucestoda</taxon>
        <taxon>Cyclophyllidea</taxon>
        <taxon>Hymenolepididae</taxon>
        <taxon>Hymenolepis</taxon>
    </lineage>
</organism>
<dbReference type="WBParaSite" id="HDID_0000449001-mRNA-1">
    <property type="protein sequence ID" value="HDID_0000449001-mRNA-1"/>
    <property type="gene ID" value="HDID_0000449001"/>
</dbReference>
<reference evidence="1" key="1">
    <citation type="submission" date="2017-02" db="UniProtKB">
        <authorList>
            <consortium name="WormBaseParasite"/>
        </authorList>
    </citation>
    <scope>IDENTIFICATION</scope>
</reference>
<accession>A0A0R3SHS5</accession>